<gene>
    <name evidence="4" type="ORF">EV659_11097</name>
</gene>
<dbReference type="InterPro" id="IPR027385">
    <property type="entry name" value="Beta-barrel_OMP"/>
</dbReference>
<feature type="signal peptide" evidence="2">
    <location>
        <begin position="1"/>
        <end position="21"/>
    </location>
</feature>
<feature type="domain" description="Outer membrane protein beta-barrel" evidence="3">
    <location>
        <begin position="10"/>
        <end position="188"/>
    </location>
</feature>
<dbReference type="RefSeq" id="WP_132709235.1">
    <property type="nucleotide sequence ID" value="NZ_JACIGF010000010.1"/>
</dbReference>
<dbReference type="Proteomes" id="UP000295399">
    <property type="component" value="Unassembled WGS sequence"/>
</dbReference>
<evidence type="ECO:0000256" key="1">
    <source>
        <dbReference type="ARBA" id="ARBA00022729"/>
    </source>
</evidence>
<sequence length="222" mass="24001">MYGKALVAASTIALMSSQAYAQNAEPFTGAYGDLGFGYENNNVSINEDVLNIKELGFDADGLFLDLGLGYRYQFQNNFVLGLEGRFDYSFADTKVGSEPLGLQTNLEKGRSFGVNGTIGYALSDRTLANVKVGYVNSKVTADPLDKDLDDASKNLDGLRLGGEVNYMLTSFMGVRAGMDYTFYNSLSNEKLGGIGFELDDATVAPGIDLNSWRVGTGIFVQF</sequence>
<proteinExistence type="predicted"/>
<comment type="caution">
    <text evidence="4">The sequence shown here is derived from an EMBL/GenBank/DDBJ whole genome shotgun (WGS) entry which is preliminary data.</text>
</comment>
<organism evidence="4 5">
    <name type="scientific">Rhodothalassium salexigens DSM 2132</name>
    <dbReference type="NCBI Taxonomy" id="1188247"/>
    <lineage>
        <taxon>Bacteria</taxon>
        <taxon>Pseudomonadati</taxon>
        <taxon>Pseudomonadota</taxon>
        <taxon>Alphaproteobacteria</taxon>
        <taxon>Rhodothalassiales</taxon>
        <taxon>Rhodothalassiaceae</taxon>
        <taxon>Rhodothalassium</taxon>
    </lineage>
</organism>
<dbReference type="AlphaFoldDB" id="A0A4R2PAN8"/>
<accession>A0A4R2PAN8</accession>
<feature type="chain" id="PRO_5020497687" evidence="2">
    <location>
        <begin position="22"/>
        <end position="222"/>
    </location>
</feature>
<evidence type="ECO:0000313" key="5">
    <source>
        <dbReference type="Proteomes" id="UP000295399"/>
    </source>
</evidence>
<dbReference type="SUPFAM" id="SSF56925">
    <property type="entry name" value="OMPA-like"/>
    <property type="match status" value="1"/>
</dbReference>
<keyword evidence="5" id="KW-1185">Reference proteome</keyword>
<evidence type="ECO:0000259" key="3">
    <source>
        <dbReference type="Pfam" id="PF13505"/>
    </source>
</evidence>
<name>A0A4R2PAN8_RHOSA</name>
<protein>
    <submittedName>
        <fullName evidence="4">Opacity protein-like surface antigen</fullName>
    </submittedName>
</protein>
<evidence type="ECO:0000313" key="4">
    <source>
        <dbReference type="EMBL" id="TCP32017.1"/>
    </source>
</evidence>
<keyword evidence="1 2" id="KW-0732">Signal</keyword>
<dbReference type="EMBL" id="SLXO01000010">
    <property type="protein sequence ID" value="TCP32017.1"/>
    <property type="molecule type" value="Genomic_DNA"/>
</dbReference>
<dbReference type="InterPro" id="IPR011250">
    <property type="entry name" value="OMP/PagP_B-barrel"/>
</dbReference>
<dbReference type="Gene3D" id="2.40.160.20">
    <property type="match status" value="1"/>
</dbReference>
<evidence type="ECO:0000256" key="2">
    <source>
        <dbReference type="SAM" id="SignalP"/>
    </source>
</evidence>
<dbReference type="InParanoid" id="A0A4R2PAN8"/>
<dbReference type="Pfam" id="PF13505">
    <property type="entry name" value="OMP_b-brl"/>
    <property type="match status" value="1"/>
</dbReference>
<dbReference type="OrthoDB" id="8222426at2"/>
<reference evidence="4 5" key="1">
    <citation type="submission" date="2019-03" db="EMBL/GenBank/DDBJ databases">
        <title>Genomic Encyclopedia of Type Strains, Phase IV (KMG-IV): sequencing the most valuable type-strain genomes for metagenomic binning, comparative biology and taxonomic classification.</title>
        <authorList>
            <person name="Goeker M."/>
        </authorList>
    </citation>
    <scope>NUCLEOTIDE SEQUENCE [LARGE SCALE GENOMIC DNA]</scope>
    <source>
        <strain evidence="4 5">DSM 2132</strain>
    </source>
</reference>